<dbReference type="InterPro" id="IPR051811">
    <property type="entry name" value="Cytochrome_c550/c551-like"/>
</dbReference>
<dbReference type="InterPro" id="IPR005180">
    <property type="entry name" value="DUF302"/>
</dbReference>
<dbReference type="SUPFAM" id="SSF103247">
    <property type="entry name" value="TT1751-like"/>
    <property type="match status" value="1"/>
</dbReference>
<dbReference type="CDD" id="cd14797">
    <property type="entry name" value="DUF302"/>
    <property type="match status" value="1"/>
</dbReference>
<feature type="signal peptide" evidence="7">
    <location>
        <begin position="1"/>
        <end position="18"/>
    </location>
</feature>
<dbReference type="GO" id="GO:0046872">
    <property type="term" value="F:metal ion binding"/>
    <property type="evidence" value="ECO:0007669"/>
    <property type="project" value="UniProtKB-KW"/>
</dbReference>
<name>A0A0M3TUB8_9GAMM</name>
<dbReference type="GO" id="GO:0009055">
    <property type="term" value="F:electron transfer activity"/>
    <property type="evidence" value="ECO:0007669"/>
    <property type="project" value="InterPro"/>
</dbReference>
<dbReference type="AlphaFoldDB" id="A0A0M3TUB8"/>
<feature type="domain" description="Cytochrome c" evidence="8">
    <location>
        <begin position="15"/>
        <end position="91"/>
    </location>
</feature>
<dbReference type="GO" id="GO:0020037">
    <property type="term" value="F:heme binding"/>
    <property type="evidence" value="ECO:0007669"/>
    <property type="project" value="InterPro"/>
</dbReference>
<dbReference type="OrthoDB" id="9809720at2"/>
<evidence type="ECO:0000256" key="1">
    <source>
        <dbReference type="ARBA" id="ARBA00022448"/>
    </source>
</evidence>
<evidence type="ECO:0000256" key="3">
    <source>
        <dbReference type="ARBA" id="ARBA00022723"/>
    </source>
</evidence>
<proteinExistence type="predicted"/>
<evidence type="ECO:0000313" key="10">
    <source>
        <dbReference type="Proteomes" id="UP000058020"/>
    </source>
</evidence>
<keyword evidence="2 6" id="KW-0349">Heme</keyword>
<dbReference type="SUPFAM" id="SSF46626">
    <property type="entry name" value="Cytochrome c"/>
    <property type="match status" value="2"/>
</dbReference>
<organism evidence="9 10">
    <name type="scientific">Candidatus Thioglobus autotrophicus</name>
    <dbReference type="NCBI Taxonomy" id="1705394"/>
    <lineage>
        <taxon>Bacteria</taxon>
        <taxon>Pseudomonadati</taxon>
        <taxon>Pseudomonadota</taxon>
        <taxon>Gammaproteobacteria</taxon>
        <taxon>Candidatus Pseudothioglobaceae</taxon>
        <taxon>Candidatus Thioglobus</taxon>
    </lineage>
</organism>
<dbReference type="PANTHER" id="PTHR37823">
    <property type="entry name" value="CYTOCHROME C-553-LIKE"/>
    <property type="match status" value="1"/>
</dbReference>
<dbReference type="InterPro" id="IPR009056">
    <property type="entry name" value="Cyt_c-like_dom"/>
</dbReference>
<keyword evidence="7" id="KW-0732">Signal</keyword>
<evidence type="ECO:0000256" key="2">
    <source>
        <dbReference type="ARBA" id="ARBA00022617"/>
    </source>
</evidence>
<keyword evidence="4" id="KW-0249">Electron transport</keyword>
<dbReference type="InterPro" id="IPR035923">
    <property type="entry name" value="TT1751-like_sf"/>
</dbReference>
<dbReference type="Gene3D" id="3.30.310.70">
    <property type="entry name" value="TT1751-like domain"/>
    <property type="match status" value="1"/>
</dbReference>
<keyword evidence="5 6" id="KW-0408">Iron</keyword>
<evidence type="ECO:0000256" key="7">
    <source>
        <dbReference type="SAM" id="SignalP"/>
    </source>
</evidence>
<protein>
    <recommendedName>
        <fullName evidence="8">Cytochrome c domain-containing protein</fullName>
    </recommendedName>
</protein>
<keyword evidence="10" id="KW-1185">Reference proteome</keyword>
<feature type="domain" description="Cytochrome c" evidence="8">
    <location>
        <begin position="103"/>
        <end position="199"/>
    </location>
</feature>
<dbReference type="InterPro" id="IPR036909">
    <property type="entry name" value="Cyt_c-like_dom_sf"/>
</dbReference>
<evidence type="ECO:0000259" key="8">
    <source>
        <dbReference type="PROSITE" id="PS51007"/>
    </source>
</evidence>
<feature type="chain" id="PRO_5005789949" description="Cytochrome c domain-containing protein" evidence="7">
    <location>
        <begin position="19"/>
        <end position="343"/>
    </location>
</feature>
<dbReference type="STRING" id="1705394.SP60_07115"/>
<dbReference type="Pfam" id="PF13442">
    <property type="entry name" value="Cytochrome_CBB3"/>
    <property type="match status" value="2"/>
</dbReference>
<evidence type="ECO:0000256" key="4">
    <source>
        <dbReference type="ARBA" id="ARBA00022982"/>
    </source>
</evidence>
<dbReference type="Gene3D" id="1.10.760.10">
    <property type="entry name" value="Cytochrome c-like domain"/>
    <property type="match status" value="2"/>
</dbReference>
<dbReference type="PROSITE" id="PS51007">
    <property type="entry name" value="CYTC"/>
    <property type="match status" value="2"/>
</dbReference>
<evidence type="ECO:0000256" key="6">
    <source>
        <dbReference type="PROSITE-ProRule" id="PRU00433"/>
    </source>
</evidence>
<dbReference type="KEGG" id="tho:SP60_07115"/>
<dbReference type="Proteomes" id="UP000058020">
    <property type="component" value="Chromosome"/>
</dbReference>
<keyword evidence="3 6" id="KW-0479">Metal-binding</keyword>
<dbReference type="RefSeq" id="WP_053951967.1">
    <property type="nucleotide sequence ID" value="NZ_CP010552.1"/>
</dbReference>
<gene>
    <name evidence="9" type="ORF">SP60_07115</name>
</gene>
<keyword evidence="1" id="KW-0813">Transport</keyword>
<accession>A0A0M3TUB8</accession>
<evidence type="ECO:0000256" key="5">
    <source>
        <dbReference type="ARBA" id="ARBA00023004"/>
    </source>
</evidence>
<dbReference type="EMBL" id="CP010552">
    <property type="protein sequence ID" value="ALE52981.1"/>
    <property type="molecule type" value="Genomic_DNA"/>
</dbReference>
<sequence>MKSKKLLIILFLPWLSFAGGQEIYSENCEKCHGFSQQGSLGLPLYRSTVANHSDGYLKKTIEYGRPGRIMPGFKLSNAQTVKLIRFLRAGVKAPQYSKEPIVGDVEAGKYTYEQYCQRCHGKQLQGGEGTGKNFSWQKDRDVSPPALANQGFLHAAEDQMIKHIIMKGIKDTEMMSFEKEFNFTDQMANDLVVYIRSHQQSSVFSDTPKAVEDEEPLVFVYQSQHDLATTVDKLKDSAAAYNFRVYPSRTLFEGLGGPEGADQKQIVVRFCNFKNMQKFLKLDPRLGVILPCRATVVENNQGEVHIYLENYVHAIKRFNNEQISIDAKDLIDSMKEMVEEAVW</sequence>
<dbReference type="Pfam" id="PF03625">
    <property type="entry name" value="DUF302"/>
    <property type="match status" value="1"/>
</dbReference>
<reference evidence="9 10" key="1">
    <citation type="journal article" date="2015" name="Genome Announc.">
        <title>Genome Sequence of 'Candidatus Thioglobus autotrophica' Strain EF1, a Chemoautotroph from the SUP05 Clade of Marine Gammaproteobacteria.</title>
        <authorList>
            <person name="Shah V."/>
            <person name="Morris R.M."/>
        </authorList>
    </citation>
    <scope>NUCLEOTIDE SEQUENCE [LARGE SCALE GENOMIC DNA]</scope>
    <source>
        <strain evidence="9 10">EF1</strain>
    </source>
</reference>
<evidence type="ECO:0000313" key="9">
    <source>
        <dbReference type="EMBL" id="ALE52981.1"/>
    </source>
</evidence>